<dbReference type="OrthoDB" id="6306976at2759"/>
<dbReference type="Proteomes" id="UP000275846">
    <property type="component" value="Unassembled WGS sequence"/>
</dbReference>
<reference evidence="3" key="1">
    <citation type="submission" date="2016-06" db="UniProtKB">
        <authorList>
            <consortium name="WormBaseParasite"/>
        </authorList>
    </citation>
    <scope>IDENTIFICATION</scope>
</reference>
<keyword evidence="2" id="KW-1185">Reference proteome</keyword>
<accession>A0A183SHU0</accession>
<evidence type="ECO:0000313" key="3">
    <source>
        <dbReference type="WBParaSite" id="SSLN_0000391101-mRNA-1"/>
    </source>
</evidence>
<dbReference type="EMBL" id="UYSU01032654">
    <property type="protein sequence ID" value="VDL90173.1"/>
    <property type="molecule type" value="Genomic_DNA"/>
</dbReference>
<dbReference type="WBParaSite" id="SSLN_0000391101-mRNA-1">
    <property type="protein sequence ID" value="SSLN_0000391101-mRNA-1"/>
    <property type="gene ID" value="SSLN_0000391101"/>
</dbReference>
<organism evidence="3">
    <name type="scientific">Schistocephalus solidus</name>
    <name type="common">Tapeworm</name>
    <dbReference type="NCBI Taxonomy" id="70667"/>
    <lineage>
        <taxon>Eukaryota</taxon>
        <taxon>Metazoa</taxon>
        <taxon>Spiralia</taxon>
        <taxon>Lophotrochozoa</taxon>
        <taxon>Platyhelminthes</taxon>
        <taxon>Cestoda</taxon>
        <taxon>Eucestoda</taxon>
        <taxon>Diphyllobothriidea</taxon>
        <taxon>Diphyllobothriidae</taxon>
        <taxon>Schistocephalus</taxon>
    </lineage>
</organism>
<protein>
    <submittedName>
        <fullName evidence="3">C2H2-type domain-containing protein</fullName>
    </submittedName>
</protein>
<reference evidence="1 2" key="2">
    <citation type="submission" date="2018-11" db="EMBL/GenBank/DDBJ databases">
        <authorList>
            <consortium name="Pathogen Informatics"/>
        </authorList>
    </citation>
    <scope>NUCLEOTIDE SEQUENCE [LARGE SCALE GENOMIC DNA]</scope>
    <source>
        <strain evidence="1 2">NST_G2</strain>
    </source>
</reference>
<name>A0A183SHU0_SCHSO</name>
<evidence type="ECO:0000313" key="2">
    <source>
        <dbReference type="Proteomes" id="UP000275846"/>
    </source>
</evidence>
<dbReference type="AlphaFoldDB" id="A0A183SHU0"/>
<evidence type="ECO:0000313" key="1">
    <source>
        <dbReference type="EMBL" id="VDL90173.1"/>
    </source>
</evidence>
<gene>
    <name evidence="1" type="ORF">SSLN_LOCUS3788</name>
</gene>
<sequence>MCIHDSGIHRNADNTNTPCTPSAPAILTTVVIPAIMNDILPSPLDFSWPHCDRTFNSHIGLVGHLRIHRTEAG</sequence>
<proteinExistence type="predicted"/>